<name>A0AAD3CE16_9STRA</name>
<dbReference type="EMBL" id="BLLK01000019">
    <property type="protein sequence ID" value="GFH43903.1"/>
    <property type="molecule type" value="Genomic_DNA"/>
</dbReference>
<feature type="transmembrane region" description="Helical" evidence="5">
    <location>
        <begin position="45"/>
        <end position="64"/>
    </location>
</feature>
<keyword evidence="5" id="KW-1133">Transmembrane helix</keyword>
<evidence type="ECO:0000256" key="2">
    <source>
        <dbReference type="ARBA" id="ARBA00022603"/>
    </source>
</evidence>
<keyword evidence="2" id="KW-0489">Methyltransferase</keyword>
<evidence type="ECO:0000313" key="7">
    <source>
        <dbReference type="Proteomes" id="UP001054902"/>
    </source>
</evidence>
<dbReference type="GO" id="GO:0032259">
    <property type="term" value="P:methylation"/>
    <property type="evidence" value="ECO:0007669"/>
    <property type="project" value="UniProtKB-KW"/>
</dbReference>
<dbReference type="Proteomes" id="UP001054902">
    <property type="component" value="Unassembled WGS sequence"/>
</dbReference>
<evidence type="ECO:0008006" key="8">
    <source>
        <dbReference type="Google" id="ProtNLM"/>
    </source>
</evidence>
<dbReference type="InterPro" id="IPR029063">
    <property type="entry name" value="SAM-dependent_MTases_sf"/>
</dbReference>
<dbReference type="GO" id="GO:1905706">
    <property type="term" value="P:regulation of mitochondrial ATP synthesis coupled proton transport"/>
    <property type="evidence" value="ECO:0007669"/>
    <property type="project" value="TreeGrafter"/>
</dbReference>
<gene>
    <name evidence="6" type="ORF">CTEN210_00377</name>
</gene>
<accession>A0AAD3CE16</accession>
<comment type="caution">
    <text evidence="6">The sequence shown here is derived from an EMBL/GenBank/DDBJ whole genome shotgun (WGS) entry which is preliminary data.</text>
</comment>
<dbReference type="PANTHER" id="PTHR13610">
    <property type="entry name" value="METHYLTRANSFERASE DOMAIN-CONTAINING PROTEIN"/>
    <property type="match status" value="1"/>
</dbReference>
<proteinExistence type="inferred from homology"/>
<dbReference type="SUPFAM" id="SSF53335">
    <property type="entry name" value="S-adenosyl-L-methionine-dependent methyltransferases"/>
    <property type="match status" value="1"/>
</dbReference>
<keyword evidence="5" id="KW-0812">Transmembrane</keyword>
<evidence type="ECO:0000256" key="5">
    <source>
        <dbReference type="SAM" id="Phobius"/>
    </source>
</evidence>
<keyword evidence="4" id="KW-0949">S-adenosyl-L-methionine</keyword>
<evidence type="ECO:0000256" key="1">
    <source>
        <dbReference type="ARBA" id="ARBA00010633"/>
    </source>
</evidence>
<organism evidence="6 7">
    <name type="scientific">Chaetoceros tenuissimus</name>
    <dbReference type="NCBI Taxonomy" id="426638"/>
    <lineage>
        <taxon>Eukaryota</taxon>
        <taxon>Sar</taxon>
        <taxon>Stramenopiles</taxon>
        <taxon>Ochrophyta</taxon>
        <taxon>Bacillariophyta</taxon>
        <taxon>Coscinodiscophyceae</taxon>
        <taxon>Chaetocerotophycidae</taxon>
        <taxon>Chaetocerotales</taxon>
        <taxon>Chaetocerotaceae</taxon>
        <taxon>Chaetoceros</taxon>
    </lineage>
</organism>
<evidence type="ECO:0000313" key="6">
    <source>
        <dbReference type="EMBL" id="GFH43903.1"/>
    </source>
</evidence>
<dbReference type="InterPro" id="IPR026170">
    <property type="entry name" value="FAM173A/B"/>
</dbReference>
<sequence>MNSKADSKKNKDAADEEELLKILQELDEATPLHKNKKEDDGMHPLLTLGLVAAFLAHGAILFSLPPVLKQKGAPFLPTNSNNLTVMFNALKKQSYIQKALQQKTPLTFYDLGSGDGRVVFRAAREGIFQKSVGYEINPVLHMFASMRRLVTPKYFKSTSFRMDDLWKVDLSQANVIAVYGLYPIMGRLGKKMEQELKPGSIVVSNVFTIPGWKPVQVSKDNVHLYSIPESIQWKEHKIEKE</sequence>
<keyword evidence="3" id="KW-0808">Transferase</keyword>
<keyword evidence="5" id="KW-0472">Membrane</keyword>
<evidence type="ECO:0000256" key="3">
    <source>
        <dbReference type="ARBA" id="ARBA00022679"/>
    </source>
</evidence>
<dbReference type="Gene3D" id="3.40.50.150">
    <property type="entry name" value="Vaccinia Virus protein VP39"/>
    <property type="match status" value="1"/>
</dbReference>
<protein>
    <recommendedName>
        <fullName evidence="8">DOT1 domain-containing protein</fullName>
    </recommendedName>
</protein>
<dbReference type="GO" id="GO:0016279">
    <property type="term" value="F:protein-lysine N-methyltransferase activity"/>
    <property type="evidence" value="ECO:0007669"/>
    <property type="project" value="InterPro"/>
</dbReference>
<comment type="similarity">
    <text evidence="1">Belongs to the ANT/ATPSC lysine N-methyltransferase family.</text>
</comment>
<keyword evidence="7" id="KW-1185">Reference proteome</keyword>
<reference evidence="6 7" key="1">
    <citation type="journal article" date="2021" name="Sci. Rep.">
        <title>The genome of the diatom Chaetoceros tenuissimus carries an ancient integrated fragment of an extant virus.</title>
        <authorList>
            <person name="Hongo Y."/>
            <person name="Kimura K."/>
            <person name="Takaki Y."/>
            <person name="Yoshida Y."/>
            <person name="Baba S."/>
            <person name="Kobayashi G."/>
            <person name="Nagasaki K."/>
            <person name="Hano T."/>
            <person name="Tomaru Y."/>
        </authorList>
    </citation>
    <scope>NUCLEOTIDE SEQUENCE [LARGE SCALE GENOMIC DNA]</scope>
    <source>
        <strain evidence="6 7">NIES-3715</strain>
    </source>
</reference>
<dbReference type="PANTHER" id="PTHR13610:SF9">
    <property type="entry name" value="FI06469P"/>
    <property type="match status" value="1"/>
</dbReference>
<evidence type="ECO:0000256" key="4">
    <source>
        <dbReference type="ARBA" id="ARBA00022691"/>
    </source>
</evidence>
<dbReference type="AlphaFoldDB" id="A0AAD3CE16"/>
<dbReference type="GO" id="GO:0005739">
    <property type="term" value="C:mitochondrion"/>
    <property type="evidence" value="ECO:0007669"/>
    <property type="project" value="TreeGrafter"/>
</dbReference>